<dbReference type="STRING" id="36646.A0A1V6V2U4"/>
<comment type="caution">
    <text evidence="1">The sequence shown here is derived from an EMBL/GenBank/DDBJ whole genome shotgun (WGS) entry which is preliminary data.</text>
</comment>
<evidence type="ECO:0000313" key="2">
    <source>
        <dbReference type="Proteomes" id="UP000191500"/>
    </source>
</evidence>
<name>A0A1V6V2U4_9EURO</name>
<gene>
    <name evidence="1" type="ORF">PENCOP_c002G07710</name>
</gene>
<dbReference type="PANTHER" id="PTHR28037:SF1">
    <property type="entry name" value="ALCOHOL O-ACETYLTRANSFERASE 1-RELATED"/>
    <property type="match status" value="1"/>
</dbReference>
<dbReference type="PANTHER" id="PTHR28037">
    <property type="entry name" value="ALCOHOL O-ACETYLTRANSFERASE 1-RELATED"/>
    <property type="match status" value="1"/>
</dbReference>
<dbReference type="AlphaFoldDB" id="A0A1V6V2U4"/>
<protein>
    <recommendedName>
        <fullName evidence="3">Condensation domain-containing protein</fullName>
    </recommendedName>
</protein>
<dbReference type="GO" id="GO:0008080">
    <property type="term" value="F:N-acetyltransferase activity"/>
    <property type="evidence" value="ECO:0007669"/>
    <property type="project" value="TreeGrafter"/>
</dbReference>
<organism evidence="1 2">
    <name type="scientific">Penicillium coprophilum</name>
    <dbReference type="NCBI Taxonomy" id="36646"/>
    <lineage>
        <taxon>Eukaryota</taxon>
        <taxon>Fungi</taxon>
        <taxon>Dikarya</taxon>
        <taxon>Ascomycota</taxon>
        <taxon>Pezizomycotina</taxon>
        <taxon>Eurotiomycetes</taxon>
        <taxon>Eurotiomycetidae</taxon>
        <taxon>Eurotiales</taxon>
        <taxon>Aspergillaceae</taxon>
        <taxon>Penicillium</taxon>
    </lineage>
</organism>
<dbReference type="EMBL" id="MDDG01000002">
    <property type="protein sequence ID" value="OQE44799.1"/>
    <property type="molecule type" value="Genomic_DNA"/>
</dbReference>
<proteinExistence type="predicted"/>
<dbReference type="InterPro" id="IPR010828">
    <property type="entry name" value="Atf2/Sli1-like"/>
</dbReference>
<dbReference type="InterPro" id="IPR023213">
    <property type="entry name" value="CAT-like_dom_sf"/>
</dbReference>
<accession>A0A1V6V2U4</accession>
<dbReference type="Gene3D" id="3.30.559.10">
    <property type="entry name" value="Chloramphenicol acetyltransferase-like domain"/>
    <property type="match status" value="1"/>
</dbReference>
<keyword evidence="2" id="KW-1185">Reference proteome</keyword>
<sequence length="525" mass="57771">MTSQMRPLGRDELFFTLRNSLGYYQNVALSVSMTLRGVAEEALLPLIHTALALTAEKHPILFAVPVSEPCSESDINPRAKASSEAFFQRLPFIKLSNVVSVHGRNSSSLPCECKNSAETAFDLEYDHVLQQIHNTPFKERQVQWRMLVFRDTSLTPISEAEMSFTLAFVYHHALADGLSGVVFMKGLVAALVGMLSKEKQHGDVDMIFAKEEALLPPLQGWKCAATVQNTSPQEQQKPASLDSPNLWLGTQPLNATPVTSRFTSFTVSSQTTKALLTSVSEHKTSLTPFLQTLLTASIFHVVASDFNQVRGLCSISLRPFLETFPEDAVGCFIGGSSTEYHRNQFYDTAKDQTSCDVNLTKGIDFWNEVDRTKENLVTAVNKAISALPISEAGVGDQITMLPWLKSLINAPRVASFDLNNLGKFDVDGLADCLENSEGSRICLGRVVFSASQSAIGSALKINVITGPRGDMTVGFAWQKEVHDEQIVRSIIDKFRSRGLVDKVIEWGEILVGEGDGERSEIAFQE</sequence>
<dbReference type="Proteomes" id="UP000191500">
    <property type="component" value="Unassembled WGS sequence"/>
</dbReference>
<reference evidence="2" key="1">
    <citation type="journal article" date="2017" name="Nat. Microbiol.">
        <title>Global analysis of biosynthetic gene clusters reveals vast potential of secondary metabolite production in Penicillium species.</title>
        <authorList>
            <person name="Nielsen J.C."/>
            <person name="Grijseels S."/>
            <person name="Prigent S."/>
            <person name="Ji B."/>
            <person name="Dainat J."/>
            <person name="Nielsen K.F."/>
            <person name="Frisvad J.C."/>
            <person name="Workman M."/>
            <person name="Nielsen J."/>
        </authorList>
    </citation>
    <scope>NUCLEOTIDE SEQUENCE [LARGE SCALE GENOMIC DNA]</scope>
    <source>
        <strain evidence="2">IBT 31321</strain>
    </source>
</reference>
<evidence type="ECO:0008006" key="3">
    <source>
        <dbReference type="Google" id="ProtNLM"/>
    </source>
</evidence>
<dbReference type="Pfam" id="PF07247">
    <property type="entry name" value="AATase"/>
    <property type="match status" value="1"/>
</dbReference>
<dbReference type="InterPro" id="IPR052058">
    <property type="entry name" value="Alcohol_O-acetyltransferase"/>
</dbReference>
<evidence type="ECO:0000313" key="1">
    <source>
        <dbReference type="EMBL" id="OQE44799.1"/>
    </source>
</evidence>